<keyword evidence="11" id="KW-1185">Reference proteome</keyword>
<keyword evidence="6" id="KW-0046">Antibiotic resistance</keyword>
<dbReference type="KEGG" id="lvi:G7068_05495"/>
<dbReference type="GO" id="GO:0046677">
    <property type="term" value="P:response to antibiotic"/>
    <property type="evidence" value="ECO:0007669"/>
    <property type="project" value="UniProtKB-KW"/>
</dbReference>
<keyword evidence="2 10" id="KW-0808">Transferase</keyword>
<keyword evidence="4" id="KW-0418">Kinase</keyword>
<evidence type="ECO:0000256" key="5">
    <source>
        <dbReference type="ARBA" id="ARBA00022840"/>
    </source>
</evidence>
<feature type="binding site" evidence="8">
    <location>
        <position position="175"/>
    </location>
    <ligand>
        <name>Mg(2+)</name>
        <dbReference type="ChEBI" id="CHEBI:18420"/>
    </ligand>
</feature>
<evidence type="ECO:0000313" key="11">
    <source>
        <dbReference type="Proteomes" id="UP000502677"/>
    </source>
</evidence>
<evidence type="ECO:0000259" key="9">
    <source>
        <dbReference type="Pfam" id="PF01636"/>
    </source>
</evidence>
<dbReference type="GO" id="GO:0005524">
    <property type="term" value="F:ATP binding"/>
    <property type="evidence" value="ECO:0007669"/>
    <property type="project" value="UniProtKB-KW"/>
</dbReference>
<dbReference type="Gene3D" id="3.30.200.20">
    <property type="entry name" value="Phosphorylase Kinase, domain 1"/>
    <property type="match status" value="1"/>
</dbReference>
<accession>A0A6G7XEB6</accession>
<dbReference type="InterPro" id="IPR024165">
    <property type="entry name" value="Kan/Strep_kinase"/>
</dbReference>
<evidence type="ECO:0000256" key="8">
    <source>
        <dbReference type="PIRSR" id="PIRSR000706-2"/>
    </source>
</evidence>
<dbReference type="GO" id="GO:0016773">
    <property type="term" value="F:phosphotransferase activity, alcohol group as acceptor"/>
    <property type="evidence" value="ECO:0007669"/>
    <property type="project" value="InterPro"/>
</dbReference>
<proteinExistence type="inferred from homology"/>
<evidence type="ECO:0000256" key="4">
    <source>
        <dbReference type="ARBA" id="ARBA00022777"/>
    </source>
</evidence>
<dbReference type="InterPro" id="IPR011009">
    <property type="entry name" value="Kinase-like_dom_sf"/>
</dbReference>
<dbReference type="RefSeq" id="WP_166290000.1">
    <property type="nucleotide sequence ID" value="NZ_CP049863.1"/>
</dbReference>
<dbReference type="InterPro" id="IPR051678">
    <property type="entry name" value="AGP_Transferase"/>
</dbReference>
<feature type="binding site" evidence="8">
    <location>
        <position position="189"/>
    </location>
    <ligand>
        <name>Mg(2+)</name>
        <dbReference type="ChEBI" id="CHEBI:18420"/>
    </ligand>
</feature>
<dbReference type="GO" id="GO:0046872">
    <property type="term" value="F:metal ion binding"/>
    <property type="evidence" value="ECO:0007669"/>
    <property type="project" value="UniProtKB-KW"/>
</dbReference>
<evidence type="ECO:0000256" key="7">
    <source>
        <dbReference type="PIRSR" id="PIRSR000706-1"/>
    </source>
</evidence>
<dbReference type="Pfam" id="PF01636">
    <property type="entry name" value="APH"/>
    <property type="match status" value="1"/>
</dbReference>
<evidence type="ECO:0000313" key="10">
    <source>
        <dbReference type="EMBL" id="QIK62718.1"/>
    </source>
</evidence>
<feature type="active site" description="Proton acceptor" evidence="7">
    <location>
        <position position="170"/>
    </location>
</feature>
<sequence length="243" mass="26081">MSLASAPAPGHPVPQAMLDAAGAPVTLVWLNRAGGLTGRVESGQPRFIKWNPAGSGESLAAEAERLEWLRGRHPAPEVLDLIENDGSELLITQALPGRSAVDSVWLARPDDAVRTIAEGLRALHSLPTASCPFDWGVETRIAEVIATGADVPESLQQAPSIDKLVVCHGDACAPNTLIGNAGEFAAHVDLARLGLADRWADLAAATMSLGWNYATHNEDLFWSTYGCDPDRDRLNYYRDLWNA</sequence>
<evidence type="ECO:0000256" key="2">
    <source>
        <dbReference type="ARBA" id="ARBA00022679"/>
    </source>
</evidence>
<evidence type="ECO:0000256" key="3">
    <source>
        <dbReference type="ARBA" id="ARBA00022741"/>
    </source>
</evidence>
<keyword evidence="3" id="KW-0547">Nucleotide-binding</keyword>
<dbReference type="CDD" id="cd05150">
    <property type="entry name" value="APH"/>
    <property type="match status" value="1"/>
</dbReference>
<dbReference type="Gene3D" id="3.90.1200.10">
    <property type="match status" value="2"/>
</dbReference>
<keyword evidence="5" id="KW-0067">ATP-binding</keyword>
<dbReference type="InterPro" id="IPR002575">
    <property type="entry name" value="Aminoglycoside_PTrfase"/>
</dbReference>
<dbReference type="PANTHER" id="PTHR21310">
    <property type="entry name" value="AMINOGLYCOSIDE PHOSPHOTRANSFERASE-RELATED-RELATED"/>
    <property type="match status" value="1"/>
</dbReference>
<protein>
    <submittedName>
        <fullName evidence="10">Aminoglycoside 3'-phosphotransferase</fullName>
    </submittedName>
</protein>
<dbReference type="GO" id="GO:0016301">
    <property type="term" value="F:kinase activity"/>
    <property type="evidence" value="ECO:0007669"/>
    <property type="project" value="UniProtKB-KW"/>
</dbReference>
<keyword evidence="8" id="KW-0479">Metal-binding</keyword>
<feature type="domain" description="Aminoglycoside phosphotransferase" evidence="9">
    <location>
        <begin position="45"/>
        <end position="210"/>
    </location>
</feature>
<dbReference type="EMBL" id="CP049863">
    <property type="protein sequence ID" value="QIK62718.1"/>
    <property type="molecule type" value="Genomic_DNA"/>
</dbReference>
<comment type="similarity">
    <text evidence="1">Belongs to the aminoglycoside phosphotransferase family.</text>
</comment>
<keyword evidence="8" id="KW-0460">Magnesium</keyword>
<gene>
    <name evidence="10" type="ORF">G7068_05495</name>
</gene>
<dbReference type="AlphaFoldDB" id="A0A6G7XEB6"/>
<evidence type="ECO:0000256" key="1">
    <source>
        <dbReference type="ARBA" id="ARBA00006219"/>
    </source>
</evidence>
<name>A0A6G7XEB6_9MICO</name>
<organism evidence="10 11">
    <name type="scientific">Leucobacter viscericola</name>
    <dbReference type="NCBI Taxonomy" id="2714935"/>
    <lineage>
        <taxon>Bacteria</taxon>
        <taxon>Bacillati</taxon>
        <taxon>Actinomycetota</taxon>
        <taxon>Actinomycetes</taxon>
        <taxon>Micrococcales</taxon>
        <taxon>Microbacteriaceae</taxon>
        <taxon>Leucobacter</taxon>
    </lineage>
</organism>
<dbReference type="SUPFAM" id="SSF56112">
    <property type="entry name" value="Protein kinase-like (PK-like)"/>
    <property type="match status" value="1"/>
</dbReference>
<reference evidence="10 11" key="1">
    <citation type="submission" date="2020-03" db="EMBL/GenBank/DDBJ databases">
        <title>Leucobacter sp. nov., isolated from beetles.</title>
        <authorList>
            <person name="Hyun D.-W."/>
            <person name="Bae J.-W."/>
        </authorList>
    </citation>
    <scope>NUCLEOTIDE SEQUENCE [LARGE SCALE GENOMIC DNA]</scope>
    <source>
        <strain evidence="10 11">HDW9C</strain>
    </source>
</reference>
<evidence type="ECO:0000256" key="6">
    <source>
        <dbReference type="ARBA" id="ARBA00023251"/>
    </source>
</evidence>
<dbReference type="PANTHER" id="PTHR21310:SF41">
    <property type="entry name" value="3'-PHOSPHOTRANSFERASE, PUTATIVE-RELATED"/>
    <property type="match status" value="1"/>
</dbReference>
<dbReference type="PIRSF" id="PIRSF000706">
    <property type="entry name" value="Kanamycin_kin"/>
    <property type="match status" value="1"/>
</dbReference>
<dbReference type="Proteomes" id="UP000502677">
    <property type="component" value="Chromosome"/>
</dbReference>